<dbReference type="EMBL" id="GGEC01069444">
    <property type="protein sequence ID" value="MBX49928.1"/>
    <property type="molecule type" value="Transcribed_RNA"/>
</dbReference>
<organism evidence="1">
    <name type="scientific">Rhizophora mucronata</name>
    <name type="common">Asiatic mangrove</name>
    <dbReference type="NCBI Taxonomy" id="61149"/>
    <lineage>
        <taxon>Eukaryota</taxon>
        <taxon>Viridiplantae</taxon>
        <taxon>Streptophyta</taxon>
        <taxon>Embryophyta</taxon>
        <taxon>Tracheophyta</taxon>
        <taxon>Spermatophyta</taxon>
        <taxon>Magnoliopsida</taxon>
        <taxon>eudicotyledons</taxon>
        <taxon>Gunneridae</taxon>
        <taxon>Pentapetalae</taxon>
        <taxon>rosids</taxon>
        <taxon>fabids</taxon>
        <taxon>Malpighiales</taxon>
        <taxon>Rhizophoraceae</taxon>
        <taxon>Rhizophora</taxon>
    </lineage>
</organism>
<protein>
    <submittedName>
        <fullName evidence="1">Uncharacterized protein</fullName>
    </submittedName>
</protein>
<proteinExistence type="predicted"/>
<accession>A0A2P2P5B1</accession>
<dbReference type="AlphaFoldDB" id="A0A2P2P5B1"/>
<name>A0A2P2P5B1_RHIMU</name>
<evidence type="ECO:0000313" key="1">
    <source>
        <dbReference type="EMBL" id="MBX49928.1"/>
    </source>
</evidence>
<reference evidence="1" key="1">
    <citation type="submission" date="2018-02" db="EMBL/GenBank/DDBJ databases">
        <title>Rhizophora mucronata_Transcriptome.</title>
        <authorList>
            <person name="Meera S.P."/>
            <person name="Sreeshan A."/>
            <person name="Augustine A."/>
        </authorList>
    </citation>
    <scope>NUCLEOTIDE SEQUENCE</scope>
    <source>
        <tissue evidence="1">Leaf</tissue>
    </source>
</reference>
<sequence length="35" mass="4127">MHILPMHLLETVILKYITVLLVNGYCKLVPRNDEF</sequence>